<name>A0A7I8DUH6_9FIRM</name>
<reference evidence="1 2" key="2">
    <citation type="submission" date="2020-08" db="EMBL/GenBank/DDBJ databases">
        <authorList>
            <person name="Ueki A."/>
            <person name="Tonouchi A."/>
        </authorList>
    </citation>
    <scope>NUCLEOTIDE SEQUENCE [LARGE SCALE GENOMIC DNA]</scope>
    <source>
        <strain evidence="1 2">CTTW</strain>
    </source>
</reference>
<organism evidence="1 2">
    <name type="scientific">Anaerocolumna chitinilytica</name>
    <dbReference type="NCBI Taxonomy" id="1727145"/>
    <lineage>
        <taxon>Bacteria</taxon>
        <taxon>Bacillati</taxon>
        <taxon>Bacillota</taxon>
        <taxon>Clostridia</taxon>
        <taxon>Lachnospirales</taxon>
        <taxon>Lachnospiraceae</taxon>
        <taxon>Anaerocolumna</taxon>
    </lineage>
</organism>
<proteinExistence type="predicted"/>
<gene>
    <name evidence="1" type="ORF">bsdcttw_37760</name>
</gene>
<sequence>MESAFYGYYFISTDCLSNKWKTYEIERFLLAYGGFEQEGNGSFKHKSVFCTIHLMNVKSYTSWNSNDYNNVETNYINILTSKKPPKEIKNFFGKLEIFLGWHIREEIDDIIY</sequence>
<dbReference type="EMBL" id="AP023368">
    <property type="protein sequence ID" value="BCK00736.1"/>
    <property type="molecule type" value="Genomic_DNA"/>
</dbReference>
<evidence type="ECO:0000313" key="1">
    <source>
        <dbReference type="EMBL" id="BCK00736.1"/>
    </source>
</evidence>
<keyword evidence="2" id="KW-1185">Reference proteome</keyword>
<dbReference type="KEGG" id="acht:bsdcttw_37760"/>
<dbReference type="AlphaFoldDB" id="A0A7I8DUH6"/>
<evidence type="ECO:0000313" key="2">
    <source>
        <dbReference type="Proteomes" id="UP000515703"/>
    </source>
</evidence>
<dbReference type="Proteomes" id="UP000515703">
    <property type="component" value="Chromosome"/>
</dbReference>
<dbReference type="RefSeq" id="WP_185256378.1">
    <property type="nucleotide sequence ID" value="NZ_AP023368.1"/>
</dbReference>
<reference evidence="1 2" key="1">
    <citation type="submission" date="2020-08" db="EMBL/GenBank/DDBJ databases">
        <title>Draft genome sequencing of an Anaerocolumna strain isolated from anoxic soil subjected to BSD treatment.</title>
        <authorList>
            <person name="Uek A."/>
            <person name="Tonouchi A."/>
        </authorList>
    </citation>
    <scope>NUCLEOTIDE SEQUENCE [LARGE SCALE GENOMIC DNA]</scope>
    <source>
        <strain evidence="1 2">CTTW</strain>
    </source>
</reference>
<accession>A0A7I8DUH6</accession>
<protein>
    <submittedName>
        <fullName evidence="1">Uncharacterized protein</fullName>
    </submittedName>
</protein>